<gene>
    <name evidence="1" type="ORF">HPB51_020719</name>
</gene>
<evidence type="ECO:0000313" key="1">
    <source>
        <dbReference type="EMBL" id="KAH8023986.1"/>
    </source>
</evidence>
<evidence type="ECO:0000313" key="2">
    <source>
        <dbReference type="Proteomes" id="UP000821866"/>
    </source>
</evidence>
<organism evidence="1 2">
    <name type="scientific">Rhipicephalus microplus</name>
    <name type="common">Cattle tick</name>
    <name type="synonym">Boophilus microplus</name>
    <dbReference type="NCBI Taxonomy" id="6941"/>
    <lineage>
        <taxon>Eukaryota</taxon>
        <taxon>Metazoa</taxon>
        <taxon>Ecdysozoa</taxon>
        <taxon>Arthropoda</taxon>
        <taxon>Chelicerata</taxon>
        <taxon>Arachnida</taxon>
        <taxon>Acari</taxon>
        <taxon>Parasitiformes</taxon>
        <taxon>Ixodida</taxon>
        <taxon>Ixodoidea</taxon>
        <taxon>Ixodidae</taxon>
        <taxon>Rhipicephalinae</taxon>
        <taxon>Rhipicephalus</taxon>
        <taxon>Boophilus</taxon>
    </lineage>
</organism>
<reference evidence="1" key="2">
    <citation type="submission" date="2021-09" db="EMBL/GenBank/DDBJ databases">
        <authorList>
            <person name="Jia N."/>
            <person name="Wang J."/>
            <person name="Shi W."/>
            <person name="Du L."/>
            <person name="Sun Y."/>
            <person name="Zhan W."/>
            <person name="Jiang J."/>
            <person name="Wang Q."/>
            <person name="Zhang B."/>
            <person name="Ji P."/>
            <person name="Sakyi L.B."/>
            <person name="Cui X."/>
            <person name="Yuan T."/>
            <person name="Jiang B."/>
            <person name="Yang W."/>
            <person name="Lam T.T.-Y."/>
            <person name="Chang Q."/>
            <person name="Ding S."/>
            <person name="Wang X."/>
            <person name="Zhu J."/>
            <person name="Ruan X."/>
            <person name="Zhao L."/>
            <person name="Wei J."/>
            <person name="Que T."/>
            <person name="Du C."/>
            <person name="Cheng J."/>
            <person name="Dai P."/>
            <person name="Han X."/>
            <person name="Huang E."/>
            <person name="Gao Y."/>
            <person name="Liu J."/>
            <person name="Shao H."/>
            <person name="Ye R."/>
            <person name="Li L."/>
            <person name="Wei W."/>
            <person name="Wang X."/>
            <person name="Wang C."/>
            <person name="Huo Q."/>
            <person name="Li W."/>
            <person name="Guo W."/>
            <person name="Chen H."/>
            <person name="Chen S."/>
            <person name="Zhou L."/>
            <person name="Zhou L."/>
            <person name="Ni X."/>
            <person name="Tian J."/>
            <person name="Zhou Y."/>
            <person name="Sheng Y."/>
            <person name="Liu T."/>
            <person name="Pan Y."/>
            <person name="Xia L."/>
            <person name="Li J."/>
            <person name="Zhao F."/>
            <person name="Cao W."/>
        </authorList>
    </citation>
    <scope>NUCLEOTIDE SEQUENCE</scope>
    <source>
        <strain evidence="1">Rmic-2018</strain>
        <tissue evidence="1">Larvae</tissue>
    </source>
</reference>
<accession>A0A9J6DQ26</accession>
<proteinExistence type="predicted"/>
<dbReference type="InterPro" id="IPR036179">
    <property type="entry name" value="Ig-like_dom_sf"/>
</dbReference>
<dbReference type="VEuPathDB" id="VectorBase:LOC119172975"/>
<dbReference type="EMBL" id="JABSTU010000008">
    <property type="protein sequence ID" value="KAH8023986.1"/>
    <property type="molecule type" value="Genomic_DNA"/>
</dbReference>
<dbReference type="Gene3D" id="2.60.40.10">
    <property type="entry name" value="Immunoglobulins"/>
    <property type="match status" value="2"/>
</dbReference>
<dbReference type="InterPro" id="IPR013783">
    <property type="entry name" value="Ig-like_fold"/>
</dbReference>
<protein>
    <recommendedName>
        <fullName evidence="3">Ig-like domain-containing protein</fullName>
    </recommendedName>
</protein>
<comment type="caution">
    <text evidence="1">The sequence shown here is derived from an EMBL/GenBank/DDBJ whole genome shotgun (WGS) entry which is preliminary data.</text>
</comment>
<dbReference type="Proteomes" id="UP000821866">
    <property type="component" value="Chromosome 6"/>
</dbReference>
<dbReference type="SUPFAM" id="SSF48726">
    <property type="entry name" value="Immunoglobulin"/>
    <property type="match status" value="1"/>
</dbReference>
<dbReference type="AlphaFoldDB" id="A0A9J6DQ26"/>
<evidence type="ECO:0008006" key="3">
    <source>
        <dbReference type="Google" id="ProtNLM"/>
    </source>
</evidence>
<reference evidence="1" key="1">
    <citation type="journal article" date="2020" name="Cell">
        <title>Large-Scale Comparative Analyses of Tick Genomes Elucidate Their Genetic Diversity and Vector Capacities.</title>
        <authorList>
            <consortium name="Tick Genome and Microbiome Consortium (TIGMIC)"/>
            <person name="Jia N."/>
            <person name="Wang J."/>
            <person name="Shi W."/>
            <person name="Du L."/>
            <person name="Sun Y."/>
            <person name="Zhan W."/>
            <person name="Jiang J.F."/>
            <person name="Wang Q."/>
            <person name="Zhang B."/>
            <person name="Ji P."/>
            <person name="Bell-Sakyi L."/>
            <person name="Cui X.M."/>
            <person name="Yuan T.T."/>
            <person name="Jiang B.G."/>
            <person name="Yang W.F."/>
            <person name="Lam T.T."/>
            <person name="Chang Q.C."/>
            <person name="Ding S.J."/>
            <person name="Wang X.J."/>
            <person name="Zhu J.G."/>
            <person name="Ruan X.D."/>
            <person name="Zhao L."/>
            <person name="Wei J.T."/>
            <person name="Ye R.Z."/>
            <person name="Que T.C."/>
            <person name="Du C.H."/>
            <person name="Zhou Y.H."/>
            <person name="Cheng J.X."/>
            <person name="Dai P.F."/>
            <person name="Guo W.B."/>
            <person name="Han X.H."/>
            <person name="Huang E.J."/>
            <person name="Li L.F."/>
            <person name="Wei W."/>
            <person name="Gao Y.C."/>
            <person name="Liu J.Z."/>
            <person name="Shao H.Z."/>
            <person name="Wang X."/>
            <person name="Wang C.C."/>
            <person name="Yang T.C."/>
            <person name="Huo Q.B."/>
            <person name="Li W."/>
            <person name="Chen H.Y."/>
            <person name="Chen S.E."/>
            <person name="Zhou L.G."/>
            <person name="Ni X.B."/>
            <person name="Tian J.H."/>
            <person name="Sheng Y."/>
            <person name="Liu T."/>
            <person name="Pan Y.S."/>
            <person name="Xia L.Y."/>
            <person name="Li J."/>
            <person name="Zhao F."/>
            <person name="Cao W.C."/>
        </authorList>
    </citation>
    <scope>NUCLEOTIDE SEQUENCE</scope>
    <source>
        <strain evidence="1">Rmic-2018</strain>
    </source>
</reference>
<sequence>MADLCATLLPQGAYTATLPKAKVPVYCSAQKHPAAVVQWLRSLAADPLAFGDPVPTVRWRHVAYGHSAAGGVSLLHAGTLEKPLEEVAGVRRLLPNGTLHMAPFSAAQARHHAGVVQCVAQNDAGSIVSREVHLRGVVAQEYKTKVYDEFVVRGNTAVLQCQMPSFVREDVEVTGWLREDGFFIQPGVYETNGMELNFV</sequence>
<name>A0A9J6DQ26_RHIMP</name>
<keyword evidence="2" id="KW-1185">Reference proteome</keyword>